<keyword evidence="3" id="KW-1185">Reference proteome</keyword>
<evidence type="ECO:0000313" key="2">
    <source>
        <dbReference type="EMBL" id="MBB3109109.1"/>
    </source>
</evidence>
<accession>A0A7W5FLL2</accession>
<feature type="domain" description="HNH nuclease" evidence="1">
    <location>
        <begin position="103"/>
        <end position="152"/>
    </location>
</feature>
<proteinExistence type="predicted"/>
<dbReference type="Pfam" id="PF13730">
    <property type="entry name" value="HTH_36"/>
    <property type="match status" value="1"/>
</dbReference>
<reference evidence="2 3" key="1">
    <citation type="submission" date="2020-08" db="EMBL/GenBank/DDBJ databases">
        <title>Genomic Encyclopedia of Type Strains, Phase III (KMG-III): the genomes of soil and plant-associated and newly described type strains.</title>
        <authorList>
            <person name="Whitman W."/>
        </authorList>
    </citation>
    <scope>NUCLEOTIDE SEQUENCE [LARGE SCALE GENOMIC DNA]</scope>
    <source>
        <strain evidence="2 3">CECT 5862</strain>
    </source>
</reference>
<dbReference type="CDD" id="cd00085">
    <property type="entry name" value="HNHc"/>
    <property type="match status" value="1"/>
</dbReference>
<dbReference type="Gene3D" id="1.10.10.10">
    <property type="entry name" value="Winged helix-like DNA-binding domain superfamily/Winged helix DNA-binding domain"/>
    <property type="match status" value="1"/>
</dbReference>
<gene>
    <name evidence="2" type="ORF">FHS18_001161</name>
</gene>
<dbReference type="Proteomes" id="UP000570361">
    <property type="component" value="Unassembled WGS sequence"/>
</dbReference>
<dbReference type="AlphaFoldDB" id="A0A7W5FLL2"/>
<dbReference type="InterPro" id="IPR036388">
    <property type="entry name" value="WH-like_DNA-bd_sf"/>
</dbReference>
<organism evidence="2 3">
    <name type="scientific">Paenibacillus phyllosphaerae</name>
    <dbReference type="NCBI Taxonomy" id="274593"/>
    <lineage>
        <taxon>Bacteria</taxon>
        <taxon>Bacillati</taxon>
        <taxon>Bacillota</taxon>
        <taxon>Bacilli</taxon>
        <taxon>Bacillales</taxon>
        <taxon>Paenibacillaceae</taxon>
        <taxon>Paenibacillus</taxon>
    </lineage>
</organism>
<evidence type="ECO:0000313" key="3">
    <source>
        <dbReference type="Proteomes" id="UP000570361"/>
    </source>
</evidence>
<comment type="caution">
    <text evidence="2">The sequence shown here is derived from an EMBL/GenBank/DDBJ whole genome shotgun (WGS) entry which is preliminary data.</text>
</comment>
<sequence length="159" mass="18635">MDGNGQCFPTQQRIAEMMGISRTTANKYIQQLEKIEIDGEKIIKRVKKRNMITAAWDHTVYTINANATGVSIFDLAARQKSQKLLDLKNMPYAEYLKTAHWKKLRGTVLKRFEYRCAICNSNESIEVHHRTYERRGEERLTDLTALCDKCHELYHQNQR</sequence>
<dbReference type="InterPro" id="IPR003615">
    <property type="entry name" value="HNH_nuc"/>
</dbReference>
<name>A0A7W5FLL2_9BACL</name>
<dbReference type="SMART" id="SM00507">
    <property type="entry name" value="HNHc"/>
    <property type="match status" value="1"/>
</dbReference>
<dbReference type="Gene3D" id="1.10.30.50">
    <property type="match status" value="1"/>
</dbReference>
<protein>
    <submittedName>
        <fullName evidence="2">Putative transcriptional regulator</fullName>
    </submittedName>
</protein>
<evidence type="ECO:0000259" key="1">
    <source>
        <dbReference type="SMART" id="SM00507"/>
    </source>
</evidence>
<dbReference type="EMBL" id="JACHXK010000002">
    <property type="protein sequence ID" value="MBB3109109.1"/>
    <property type="molecule type" value="Genomic_DNA"/>
</dbReference>